<evidence type="ECO:0000313" key="7">
    <source>
        <dbReference type="EMBL" id="ONK58103.1"/>
    </source>
</evidence>
<dbReference type="SUPFAM" id="SSF50249">
    <property type="entry name" value="Nucleic acid-binding proteins"/>
    <property type="match status" value="1"/>
</dbReference>
<evidence type="ECO:0000256" key="5">
    <source>
        <dbReference type="ARBA" id="ARBA00022840"/>
    </source>
</evidence>
<dbReference type="Gene3D" id="2.40.50.140">
    <property type="entry name" value="Nucleic acid-binding proteins"/>
    <property type="match status" value="1"/>
</dbReference>
<dbReference type="GO" id="GO:0006310">
    <property type="term" value="P:DNA recombination"/>
    <property type="evidence" value="ECO:0007669"/>
    <property type="project" value="InterPro"/>
</dbReference>
<dbReference type="Gramene" id="ONK58103">
    <property type="protein sequence ID" value="ONK58103"/>
    <property type="gene ID" value="A4U43_C09F8140"/>
</dbReference>
<feature type="domain" description="ATP-dependent DNA ligase family profile" evidence="6">
    <location>
        <begin position="145"/>
        <end position="227"/>
    </location>
</feature>
<dbReference type="GO" id="GO:0003910">
    <property type="term" value="F:DNA ligase (ATP) activity"/>
    <property type="evidence" value="ECO:0007669"/>
    <property type="project" value="InterPro"/>
</dbReference>
<dbReference type="GO" id="GO:0006273">
    <property type="term" value="P:lagging strand elongation"/>
    <property type="evidence" value="ECO:0007669"/>
    <property type="project" value="TreeGrafter"/>
</dbReference>
<dbReference type="EMBL" id="CM007389">
    <property type="protein sequence ID" value="ONK58103.1"/>
    <property type="molecule type" value="Genomic_DNA"/>
</dbReference>
<dbReference type="GO" id="GO:0003677">
    <property type="term" value="F:DNA binding"/>
    <property type="evidence" value="ECO:0007669"/>
    <property type="project" value="InterPro"/>
</dbReference>
<dbReference type="Pfam" id="PF01068">
    <property type="entry name" value="DNA_ligase_A_M"/>
    <property type="match status" value="1"/>
</dbReference>
<organism evidence="7 8">
    <name type="scientific">Asparagus officinalis</name>
    <name type="common">Garden asparagus</name>
    <dbReference type="NCBI Taxonomy" id="4686"/>
    <lineage>
        <taxon>Eukaryota</taxon>
        <taxon>Viridiplantae</taxon>
        <taxon>Streptophyta</taxon>
        <taxon>Embryophyta</taxon>
        <taxon>Tracheophyta</taxon>
        <taxon>Spermatophyta</taxon>
        <taxon>Magnoliopsida</taxon>
        <taxon>Liliopsida</taxon>
        <taxon>Asparagales</taxon>
        <taxon>Asparagaceae</taxon>
        <taxon>Asparagoideae</taxon>
        <taxon>Asparagus</taxon>
    </lineage>
</organism>
<dbReference type="SUPFAM" id="SSF56091">
    <property type="entry name" value="DNA ligase/mRNA capping enzyme, catalytic domain"/>
    <property type="match status" value="1"/>
</dbReference>
<dbReference type="PROSITE" id="PS50160">
    <property type="entry name" value="DNA_LIGASE_A3"/>
    <property type="match status" value="1"/>
</dbReference>
<evidence type="ECO:0000256" key="3">
    <source>
        <dbReference type="ARBA" id="ARBA00022705"/>
    </source>
</evidence>
<dbReference type="InterPro" id="IPR012310">
    <property type="entry name" value="DNA_ligase_ATP-dep_cent"/>
</dbReference>
<dbReference type="PANTHER" id="PTHR45674:SF9">
    <property type="entry name" value="DNA LIGASE 3"/>
    <property type="match status" value="1"/>
</dbReference>
<dbReference type="AlphaFoldDB" id="A0A5P1E7V9"/>
<evidence type="ECO:0000259" key="6">
    <source>
        <dbReference type="PROSITE" id="PS50160"/>
    </source>
</evidence>
<sequence length="352" mass="39417">MMKTILPALGQAVVLNSYSTAHHIGSSRSLKSGLQVISEEVTEAYNVIPNLDLLIPSLMSKGINFSGSSLEMVPGTPIPPMLARITNGTLHVLTSFQNRAFTCEYKYVLFFICLKDLFHKVKPGFLEFAKEITVEADEAYLSNESTVTNINTFFEDACKSSCEGIMAKTLDIDAGYCASKRTDAWLKVKRDYIEELGDSLDLVPIGAWYGNGRKAGWYSPFLMACYNPDAEEFQSVCRVMSGFSDEFYKSMKEFFSGEKILSRKPPYYQTDESPDLWFSAEVVWEIRGADFTISPVHHSAVGLIHPSRGISVRLPRFVRPVSDRKPEDCTTAADIACMFNSQTRKMYVGTEH</sequence>
<evidence type="ECO:0000256" key="1">
    <source>
        <dbReference type="ARBA" id="ARBA00007572"/>
    </source>
</evidence>
<dbReference type="GO" id="GO:0006281">
    <property type="term" value="P:DNA repair"/>
    <property type="evidence" value="ECO:0007669"/>
    <property type="project" value="InterPro"/>
</dbReference>
<evidence type="ECO:0000256" key="2">
    <source>
        <dbReference type="ARBA" id="ARBA00022598"/>
    </source>
</evidence>
<dbReference type="InterPro" id="IPR050191">
    <property type="entry name" value="ATP-dep_DNA_ligase"/>
</dbReference>
<keyword evidence="2" id="KW-0436">Ligase</keyword>
<dbReference type="InterPro" id="IPR012309">
    <property type="entry name" value="DNA_ligase_ATP-dep_C"/>
</dbReference>
<evidence type="ECO:0000256" key="4">
    <source>
        <dbReference type="ARBA" id="ARBA00022741"/>
    </source>
</evidence>
<dbReference type="InterPro" id="IPR036599">
    <property type="entry name" value="DNA_ligase_N_sf"/>
</dbReference>
<dbReference type="Pfam" id="PF04679">
    <property type="entry name" value="DNA_ligase_A_C"/>
    <property type="match status" value="1"/>
</dbReference>
<comment type="similarity">
    <text evidence="1">Belongs to the ATP-dependent DNA ligase family.</text>
</comment>
<evidence type="ECO:0000313" key="8">
    <source>
        <dbReference type="Proteomes" id="UP000243459"/>
    </source>
</evidence>
<dbReference type="GO" id="GO:0005524">
    <property type="term" value="F:ATP binding"/>
    <property type="evidence" value="ECO:0007669"/>
    <property type="project" value="UniProtKB-KW"/>
</dbReference>
<dbReference type="Gene3D" id="1.10.3260.10">
    <property type="entry name" value="DNA ligase, ATP-dependent, N-terminal domain"/>
    <property type="match status" value="1"/>
</dbReference>
<dbReference type="OMA" id="WECETGG"/>
<dbReference type="Proteomes" id="UP000243459">
    <property type="component" value="Chromosome 9"/>
</dbReference>
<dbReference type="CDD" id="cd07969">
    <property type="entry name" value="OBF_DNA_ligase_I"/>
    <property type="match status" value="1"/>
</dbReference>
<keyword evidence="8" id="KW-1185">Reference proteome</keyword>
<keyword evidence="3" id="KW-0235">DNA replication</keyword>
<dbReference type="Gene3D" id="3.30.1490.70">
    <property type="match status" value="1"/>
</dbReference>
<dbReference type="InterPro" id="IPR012340">
    <property type="entry name" value="NA-bd_OB-fold"/>
</dbReference>
<protein>
    <recommendedName>
        <fullName evidence="6">ATP-dependent DNA ligase family profile domain-containing protein</fullName>
    </recommendedName>
</protein>
<dbReference type="PANTHER" id="PTHR45674">
    <property type="entry name" value="DNA LIGASE 1/3 FAMILY MEMBER"/>
    <property type="match status" value="1"/>
</dbReference>
<gene>
    <name evidence="7" type="ORF">A4U43_C09F8140</name>
</gene>
<proteinExistence type="inferred from homology"/>
<name>A0A5P1E7V9_ASPOF</name>
<accession>A0A5P1E7V9</accession>
<keyword evidence="4" id="KW-0547">Nucleotide-binding</keyword>
<keyword evidence="5" id="KW-0067">ATP-binding</keyword>
<reference evidence="8" key="1">
    <citation type="journal article" date="2017" name="Nat. Commun.">
        <title>The asparagus genome sheds light on the origin and evolution of a young Y chromosome.</title>
        <authorList>
            <person name="Harkess A."/>
            <person name="Zhou J."/>
            <person name="Xu C."/>
            <person name="Bowers J.E."/>
            <person name="Van der Hulst R."/>
            <person name="Ayyampalayam S."/>
            <person name="Mercati F."/>
            <person name="Riccardi P."/>
            <person name="McKain M.R."/>
            <person name="Kakrana A."/>
            <person name="Tang H."/>
            <person name="Ray J."/>
            <person name="Groenendijk J."/>
            <person name="Arikit S."/>
            <person name="Mathioni S.M."/>
            <person name="Nakano M."/>
            <person name="Shan H."/>
            <person name="Telgmann-Rauber A."/>
            <person name="Kanno A."/>
            <person name="Yue Z."/>
            <person name="Chen H."/>
            <person name="Li W."/>
            <person name="Chen Y."/>
            <person name="Xu X."/>
            <person name="Zhang Y."/>
            <person name="Luo S."/>
            <person name="Chen H."/>
            <person name="Gao J."/>
            <person name="Mao Z."/>
            <person name="Pires J.C."/>
            <person name="Luo M."/>
            <person name="Kudrna D."/>
            <person name="Wing R.A."/>
            <person name="Meyers B.C."/>
            <person name="Yi K."/>
            <person name="Kong H."/>
            <person name="Lavrijsen P."/>
            <person name="Sunseri F."/>
            <person name="Falavigna A."/>
            <person name="Ye Y."/>
            <person name="Leebens-Mack J.H."/>
            <person name="Chen G."/>
        </authorList>
    </citation>
    <scope>NUCLEOTIDE SEQUENCE [LARGE SCALE GENOMIC DNA]</scope>
    <source>
        <strain evidence="8">cv. DH0086</strain>
    </source>
</reference>
<dbReference type="FunFam" id="2.40.50.140:FF:000220">
    <property type="entry name" value="DNA ligase"/>
    <property type="match status" value="1"/>
</dbReference>